<accession>A0AAE9YPB3</accession>
<dbReference type="EMBL" id="CP059735">
    <property type="protein sequence ID" value="WDD97728.1"/>
    <property type="molecule type" value="Genomic_DNA"/>
</dbReference>
<dbReference type="Pfam" id="PF12514">
    <property type="entry name" value="DUF3718"/>
    <property type="match status" value="1"/>
</dbReference>
<proteinExistence type="predicted"/>
<reference evidence="2 3" key="1">
    <citation type="journal article" date="2015" name="Genome Announc.">
        <title>Draft Genome Sequences of Marine Isolates of Thalassomonas viridans and Thalassomonas actiniarum.</title>
        <authorList>
            <person name="Olonade I."/>
            <person name="van Zyl L.J."/>
            <person name="Trindade M."/>
        </authorList>
    </citation>
    <scope>NUCLEOTIDE SEQUENCE [LARGE SCALE GENOMIC DNA]</scope>
    <source>
        <strain evidence="2 3">A5K-106</strain>
    </source>
</reference>
<organism evidence="2 3">
    <name type="scientific">Thalassomonas actiniarum</name>
    <dbReference type="NCBI Taxonomy" id="485447"/>
    <lineage>
        <taxon>Bacteria</taxon>
        <taxon>Pseudomonadati</taxon>
        <taxon>Pseudomonadota</taxon>
        <taxon>Gammaproteobacteria</taxon>
        <taxon>Alteromonadales</taxon>
        <taxon>Colwelliaceae</taxon>
        <taxon>Thalassomonas</taxon>
    </lineage>
</organism>
<dbReference type="RefSeq" id="WP_044830980.1">
    <property type="nucleotide sequence ID" value="NZ_CP059735.1"/>
</dbReference>
<dbReference type="AlphaFoldDB" id="A0AAE9YPB3"/>
<reference evidence="2 3" key="2">
    <citation type="journal article" date="2022" name="Mar. Drugs">
        <title>Bioassay-Guided Fractionation Leads to the Detection of Cholic Acid Generated by the Rare Thalassomonas sp.</title>
        <authorList>
            <person name="Pheiffer F."/>
            <person name="Schneider Y.K."/>
            <person name="Hansen E.H."/>
            <person name="Andersen J.H."/>
            <person name="Isaksson J."/>
            <person name="Busche T."/>
            <person name="R C."/>
            <person name="Kalinowski J."/>
            <person name="Zyl L.V."/>
            <person name="Trindade M."/>
        </authorList>
    </citation>
    <scope>NUCLEOTIDE SEQUENCE [LARGE SCALE GENOMIC DNA]</scope>
    <source>
        <strain evidence="2 3">A5K-106</strain>
    </source>
</reference>
<protein>
    <submittedName>
        <fullName evidence="2">DUF3718 domain-containing protein</fullName>
    </submittedName>
</protein>
<sequence>MKNILLVTSLLAASVSFAPQASAEDSFSLRVCEYVSVNDKRRLRSFLKDRKLKIRSIFDGLKCNGQNLLEFAASSNALDTGELIINKLPVKVVAANLEAIKKHSAHLGGVAEKRVN</sequence>
<dbReference type="Proteomes" id="UP000032568">
    <property type="component" value="Chromosome"/>
</dbReference>
<evidence type="ECO:0000256" key="1">
    <source>
        <dbReference type="SAM" id="SignalP"/>
    </source>
</evidence>
<keyword evidence="1" id="KW-0732">Signal</keyword>
<feature type="chain" id="PRO_5042025556" evidence="1">
    <location>
        <begin position="24"/>
        <end position="116"/>
    </location>
</feature>
<evidence type="ECO:0000313" key="2">
    <source>
        <dbReference type="EMBL" id="WDD97728.1"/>
    </source>
</evidence>
<dbReference type="KEGG" id="tact:SG35_020810"/>
<feature type="signal peptide" evidence="1">
    <location>
        <begin position="1"/>
        <end position="23"/>
    </location>
</feature>
<keyword evidence="3" id="KW-1185">Reference proteome</keyword>
<evidence type="ECO:0000313" key="3">
    <source>
        <dbReference type="Proteomes" id="UP000032568"/>
    </source>
</evidence>
<dbReference type="InterPro" id="IPR022193">
    <property type="entry name" value="DUF3718"/>
</dbReference>
<name>A0AAE9YPB3_9GAMM</name>
<gene>
    <name evidence="2" type="ORF">SG35_020810</name>
</gene>